<dbReference type="PRINTS" id="PR00714">
    <property type="entry name" value="MAN6PISMRASE"/>
</dbReference>
<accession>F2JR69</accession>
<evidence type="ECO:0000256" key="4">
    <source>
        <dbReference type="ARBA" id="ARBA00030762"/>
    </source>
</evidence>
<comment type="cofactor">
    <cofactor evidence="5">
        <name>Zn(2+)</name>
        <dbReference type="ChEBI" id="CHEBI:29105"/>
    </cofactor>
    <text evidence="5">Binds 1 zinc ion per subunit.</text>
</comment>
<evidence type="ECO:0000259" key="7">
    <source>
        <dbReference type="Pfam" id="PF20511"/>
    </source>
</evidence>
<evidence type="ECO:0000256" key="2">
    <source>
        <dbReference type="ARBA" id="ARBA00022833"/>
    </source>
</evidence>
<dbReference type="PANTHER" id="PTHR42742:SF3">
    <property type="entry name" value="FRUCTOKINASE"/>
    <property type="match status" value="1"/>
</dbReference>
<dbReference type="EMBL" id="CP002582">
    <property type="protein sequence ID" value="ADZ85050.1"/>
    <property type="molecule type" value="Genomic_DNA"/>
</dbReference>
<dbReference type="Proteomes" id="UP000008467">
    <property type="component" value="Chromosome"/>
</dbReference>
<dbReference type="GO" id="GO:0009298">
    <property type="term" value="P:GDP-mannose biosynthetic process"/>
    <property type="evidence" value="ECO:0007669"/>
    <property type="project" value="InterPro"/>
</dbReference>
<dbReference type="Pfam" id="PF20511">
    <property type="entry name" value="PMI_typeI_cat"/>
    <property type="match status" value="1"/>
</dbReference>
<dbReference type="InterPro" id="IPR011051">
    <property type="entry name" value="RmlC_Cupin_sf"/>
</dbReference>
<dbReference type="RefSeq" id="WP_013658327.1">
    <property type="nucleotide sequence ID" value="NC_015275.1"/>
</dbReference>
<dbReference type="CDD" id="cd07010">
    <property type="entry name" value="cupin_PMI_type_I_N_bac"/>
    <property type="match status" value="1"/>
</dbReference>
<dbReference type="HOGENOM" id="CLU_020529_0_1_9"/>
<gene>
    <name evidence="9" type="ordered locus">Clole_3360</name>
</gene>
<dbReference type="InterPro" id="IPR046457">
    <property type="entry name" value="PMI_typeI_cat"/>
</dbReference>
<proteinExistence type="predicted"/>
<evidence type="ECO:0000259" key="8">
    <source>
        <dbReference type="Pfam" id="PF21621"/>
    </source>
</evidence>
<feature type="binding site" evidence="5">
    <location>
        <position position="113"/>
    </location>
    <ligand>
        <name>Zn(2+)</name>
        <dbReference type="ChEBI" id="CHEBI:29105"/>
    </ligand>
</feature>
<dbReference type="GO" id="GO:0008270">
    <property type="term" value="F:zinc ion binding"/>
    <property type="evidence" value="ECO:0007669"/>
    <property type="project" value="InterPro"/>
</dbReference>
<feature type="active site" evidence="6">
    <location>
        <position position="191"/>
    </location>
</feature>
<keyword evidence="2 5" id="KW-0862">Zinc</keyword>
<reference evidence="9 10" key="1">
    <citation type="journal article" date="2011" name="J. Bacteriol.">
        <title>Complete genome sequence of the cellulose-degrading bacterium Cellulosilyticum lentocellum.</title>
        <authorList>
            <consortium name="US DOE Joint Genome Institute"/>
            <person name="Miller D.A."/>
            <person name="Suen G."/>
            <person name="Bruce D."/>
            <person name="Copeland A."/>
            <person name="Cheng J.F."/>
            <person name="Detter C."/>
            <person name="Goodwin L.A."/>
            <person name="Han C.S."/>
            <person name="Hauser L.J."/>
            <person name="Land M.L."/>
            <person name="Lapidus A."/>
            <person name="Lucas S."/>
            <person name="Meincke L."/>
            <person name="Pitluck S."/>
            <person name="Tapia R."/>
            <person name="Teshima H."/>
            <person name="Woyke T."/>
            <person name="Fox B.G."/>
            <person name="Angert E.R."/>
            <person name="Currie C.R."/>
        </authorList>
    </citation>
    <scope>NUCLEOTIDE SEQUENCE [LARGE SCALE GENOMIC DNA]</scope>
    <source>
        <strain evidence="10">ATCC 49066 / DSM 5427 / NCIMB 11756 / RHM5</strain>
    </source>
</reference>
<keyword evidence="1 5" id="KW-0479">Metal-binding</keyword>
<sequence>MFKIIPIYKDYLWGGTKLKTAYGKQSDLDIVAESWELSTHPAGTCLIEVKGQKQSLKTYIEEQGKKVLGSKCNVEDEIPILIKLIDAKDNLSVQVHPDDAYAKRYENDLGKTEMWYVLEAEEGAKLVYGFKKDLTPELFEQYIEENTLTEALNFVDVHKGDTFFITPGTMHAIGKGIVIAEIQQSSNVTYRVYDYGRVGADGKPRELHVDKAKQVTKLTKAEESYVAYTMKECEGYSIGVLAECDYFKVQRIDLKSQIHLVADTKSFHALLVTEGSITVKNELEVLSASKGDSIFIPAATGSYQVEGRGEILLSTL</sequence>
<feature type="binding site" evidence="5">
    <location>
        <position position="96"/>
    </location>
    <ligand>
        <name>Zn(2+)</name>
        <dbReference type="ChEBI" id="CHEBI:29105"/>
    </ligand>
</feature>
<dbReference type="STRING" id="642492.Clole_3360"/>
<dbReference type="Gene3D" id="2.60.120.10">
    <property type="entry name" value="Jelly Rolls"/>
    <property type="match status" value="2"/>
</dbReference>
<evidence type="ECO:0000313" key="10">
    <source>
        <dbReference type="Proteomes" id="UP000008467"/>
    </source>
</evidence>
<dbReference type="SUPFAM" id="SSF51182">
    <property type="entry name" value="RmlC-like cupins"/>
    <property type="match status" value="1"/>
</dbReference>
<evidence type="ECO:0000313" key="9">
    <source>
        <dbReference type="EMBL" id="ADZ85050.1"/>
    </source>
</evidence>
<dbReference type="InterPro" id="IPR051804">
    <property type="entry name" value="Carb_Metab_Reg_Kinase/Isom"/>
</dbReference>
<dbReference type="PANTHER" id="PTHR42742">
    <property type="entry name" value="TRANSCRIPTIONAL REPRESSOR MPRA"/>
    <property type="match status" value="1"/>
</dbReference>
<dbReference type="GO" id="GO:0005975">
    <property type="term" value="P:carbohydrate metabolic process"/>
    <property type="evidence" value="ECO:0007669"/>
    <property type="project" value="InterPro"/>
</dbReference>
<feature type="domain" description="Mannose-6-phosphate isomerase cupin" evidence="8">
    <location>
        <begin position="241"/>
        <end position="315"/>
    </location>
</feature>
<dbReference type="AlphaFoldDB" id="F2JR69"/>
<evidence type="ECO:0000256" key="6">
    <source>
        <dbReference type="PIRSR" id="PIRSR036894-2"/>
    </source>
</evidence>
<dbReference type="KEGG" id="cle:Clole_3360"/>
<dbReference type="InterPro" id="IPR049071">
    <property type="entry name" value="MPI_cupin_dom"/>
</dbReference>
<dbReference type="InterPro" id="IPR016305">
    <property type="entry name" value="Mannose-6-P_Isomerase"/>
</dbReference>
<dbReference type="eggNOG" id="COG1482">
    <property type="taxonomic scope" value="Bacteria"/>
</dbReference>
<keyword evidence="9" id="KW-0413">Isomerase</keyword>
<organism evidence="9 10">
    <name type="scientific">Cellulosilyticum lentocellum (strain ATCC 49066 / DSM 5427 / NCIMB 11756 / RHM5)</name>
    <name type="common">Clostridium lentocellum</name>
    <dbReference type="NCBI Taxonomy" id="642492"/>
    <lineage>
        <taxon>Bacteria</taxon>
        <taxon>Bacillati</taxon>
        <taxon>Bacillota</taxon>
        <taxon>Clostridia</taxon>
        <taxon>Lachnospirales</taxon>
        <taxon>Cellulosilyticaceae</taxon>
        <taxon>Cellulosilyticum</taxon>
    </lineage>
</organism>
<feature type="domain" description="Phosphomannose isomerase type I catalytic" evidence="7">
    <location>
        <begin position="1"/>
        <end position="107"/>
    </location>
</feature>
<dbReference type="GO" id="GO:0004476">
    <property type="term" value="F:mannose-6-phosphate isomerase activity"/>
    <property type="evidence" value="ECO:0007669"/>
    <property type="project" value="InterPro"/>
</dbReference>
<dbReference type="InterPro" id="IPR014628">
    <property type="entry name" value="Man6P_isomerase_Firm_short"/>
</dbReference>
<dbReference type="Pfam" id="PF21621">
    <property type="entry name" value="MPI_cupin_dom"/>
    <property type="match status" value="1"/>
</dbReference>
<keyword evidence="10" id="KW-1185">Reference proteome</keyword>
<evidence type="ECO:0000256" key="1">
    <source>
        <dbReference type="ARBA" id="ARBA00022723"/>
    </source>
</evidence>
<protein>
    <recommendedName>
        <fullName evidence="3">Phosphohexomutase</fullName>
    </recommendedName>
    <alternativeName>
        <fullName evidence="4">Phosphomannose isomerase</fullName>
    </alternativeName>
</protein>
<evidence type="ECO:0000256" key="3">
    <source>
        <dbReference type="ARBA" id="ARBA00029741"/>
    </source>
</evidence>
<dbReference type="InterPro" id="IPR014710">
    <property type="entry name" value="RmlC-like_jellyroll"/>
</dbReference>
<feature type="binding site" evidence="5">
    <location>
        <position position="171"/>
    </location>
    <ligand>
        <name>Zn(2+)</name>
        <dbReference type="ChEBI" id="CHEBI:29105"/>
    </ligand>
</feature>
<evidence type="ECO:0000256" key="5">
    <source>
        <dbReference type="PIRSR" id="PIRSR036894-1"/>
    </source>
</evidence>
<dbReference type="PIRSF" id="PIRSF036894">
    <property type="entry name" value="PMI_Firm_short"/>
    <property type="match status" value="1"/>
</dbReference>
<name>F2JR69_CELLD</name>